<comment type="caution">
    <text evidence="1">The sequence shown here is derived from an EMBL/GenBank/DDBJ whole genome shotgun (WGS) entry which is preliminary data.</text>
</comment>
<reference evidence="1" key="1">
    <citation type="submission" date="2022-06" db="EMBL/GenBank/DDBJ databases">
        <authorList>
            <person name="Legras J.-L."/>
            <person name="Devillers H."/>
            <person name="Grondin C."/>
        </authorList>
    </citation>
    <scope>NUCLEOTIDE SEQUENCE</scope>
    <source>
        <strain evidence="1">CLIB 1444</strain>
    </source>
</reference>
<evidence type="ECO:0000313" key="2">
    <source>
        <dbReference type="Proteomes" id="UP001152531"/>
    </source>
</evidence>
<protein>
    <submittedName>
        <fullName evidence="1">Importin subunit beta-4</fullName>
    </submittedName>
</protein>
<keyword evidence="2" id="KW-1185">Reference proteome</keyword>
<gene>
    <name evidence="1" type="ORF">CLIB1444_02S11738</name>
</gene>
<organism evidence="1 2">
    <name type="scientific">[Candida] jaroonii</name>
    <dbReference type="NCBI Taxonomy" id="467808"/>
    <lineage>
        <taxon>Eukaryota</taxon>
        <taxon>Fungi</taxon>
        <taxon>Dikarya</taxon>
        <taxon>Ascomycota</taxon>
        <taxon>Saccharomycotina</taxon>
        <taxon>Pichiomycetes</taxon>
        <taxon>Debaryomycetaceae</taxon>
        <taxon>Yamadazyma</taxon>
    </lineage>
</organism>
<accession>A0ACA9Y3S2</accession>
<evidence type="ECO:0000313" key="1">
    <source>
        <dbReference type="EMBL" id="CAH6719575.1"/>
    </source>
</evidence>
<dbReference type="Proteomes" id="UP001152531">
    <property type="component" value="Unassembled WGS sequence"/>
</dbReference>
<dbReference type="EMBL" id="CALSDN010000002">
    <property type="protein sequence ID" value="CAH6719575.1"/>
    <property type="molecule type" value="Genomic_DNA"/>
</dbReference>
<proteinExistence type="predicted"/>
<sequence length="1107" mass="123070">MDPSYVASLEATLKQTLVADTAVIKQASTKLTKEFYTNNAALPSLFHILQNAQDDQLKQLASVEARKLVLSKWENVDASLKAPIREAMLNNTFNQQSKLIRHSSARVVAAIAEIDLDGNNWPELLPALIAKVQDSDVQTKEMAVFTLFILLETQNESLVANTEDFLNLFSSLLTEQSSREIRVNSVLAFDTLSAFIENQPEINTHLANKFKSSIPVIIEVLKEVIQAEDTEKAKEIFNVLNSFIFCDNKLIGNYLIDLIKFAGELGSNKDLDEEIRVFSLQFLISVVNIRKSKILSSNIGPDMTLIGLKVASEEIDVEEELENEDEENENEENSPATLGLRLIAMLSAELPPSQVIQPILSNVEAMSNSSNQFERRAAILSIGVASSGAPDFLAIQINKIVPLLIKSLKDGELVVRVAGLKALTQLTSELQDVVTAYHEQFLPLLIDIIDSATSVAVYKYACSALDGLIEFLSHDSVDKYIEPLMNKLVSMLQTANTSSLKCAIVSAIGSTAYSAGKKFIPFFKQSITFLEPFLANVAQTEGLTEDDIELRALTFENISTMARAVGRDAFSDYATPLVEAAYQSLSSDHSRIRESGFAFISNMAKVYGEQFSGFLDKIIPEILKCLQQEEFTFNFDGEDEEELDLEDEEDLGNKLNVNTGITYEKEVAAIALGELAIGTGKDFYKYVEESFKILAEQVENSYGMREASMGTLFKIVKALFVAEHGEKFKYPKGVCDNIYINQSIFELVKNIRMMAIDNLVEEYEITMVACILDNLGEIIHKFGSIAIVDPSDQENLSKLCQQLMMILTKQHPCQLEDDEDIPSDEQDSSESETVLFDSALEVLINLSITLGKDFGKIFASFNPIIQSNVKSKNKTKRVASIGCLAEMSISLKDDDSIMTDLLQLFISRLSNDVSLEVKGNAAYGVGLIIENNNQDFSNYYQNILELLFHLLSKTDKQASGENDEENKDVLNRAFANACGCVARLTLKNQQAIPLQHIIDPLLNHLPLQAAFEENSPIFKLILKLFEQQNGDILAKSDKVVEIFGKVFEKEIDVENLINNSTLGREEGLDRLKQFESEDLKNKVVELLKFINANNGSVGNHPVLKSII</sequence>
<name>A0ACA9Y3S2_9ASCO</name>